<keyword evidence="8" id="KW-0406">Ion transport</keyword>
<dbReference type="EMBL" id="DS231854">
    <property type="protein sequence ID" value="EDS37992.1"/>
    <property type="molecule type" value="Genomic_DNA"/>
</dbReference>
<keyword evidence="2" id="KW-0813">Transport</keyword>
<evidence type="ECO:0000256" key="2">
    <source>
        <dbReference type="ARBA" id="ARBA00022448"/>
    </source>
</evidence>
<evidence type="ECO:0000256" key="5">
    <source>
        <dbReference type="ARBA" id="ARBA00022737"/>
    </source>
</evidence>
<dbReference type="InterPro" id="IPR005821">
    <property type="entry name" value="Ion_trans_dom"/>
</dbReference>
<evidence type="ECO:0000256" key="7">
    <source>
        <dbReference type="ARBA" id="ARBA00023043"/>
    </source>
</evidence>
<keyword evidence="10" id="KW-0325">Glycoprotein</keyword>
<evidence type="ECO:0000256" key="11">
    <source>
        <dbReference type="ARBA" id="ARBA00023303"/>
    </source>
</evidence>
<keyword evidence="3" id="KW-0716">Sensory transduction</keyword>
<evidence type="ECO:0000256" key="3">
    <source>
        <dbReference type="ARBA" id="ARBA00022606"/>
    </source>
</evidence>
<dbReference type="eggNOG" id="KOG0510">
    <property type="taxonomic scope" value="Eukaryota"/>
</dbReference>
<evidence type="ECO:0000256" key="10">
    <source>
        <dbReference type="ARBA" id="ARBA00023180"/>
    </source>
</evidence>
<keyword evidence="17" id="KW-1185">Reference proteome</keyword>
<comment type="subcellular location">
    <subcellularLocation>
        <location evidence="1">Membrane</location>
        <topology evidence="1">Multi-pass membrane protein</topology>
    </subcellularLocation>
</comment>
<feature type="transmembrane region" description="Helical" evidence="13">
    <location>
        <begin position="634"/>
        <end position="656"/>
    </location>
</feature>
<dbReference type="OrthoDB" id="2157354at2759"/>
<evidence type="ECO:0000256" key="1">
    <source>
        <dbReference type="ARBA" id="ARBA00004141"/>
    </source>
</evidence>
<evidence type="ECO:0000259" key="14">
    <source>
        <dbReference type="Pfam" id="PF00520"/>
    </source>
</evidence>
<dbReference type="GO" id="GO:0034703">
    <property type="term" value="C:cation channel complex"/>
    <property type="evidence" value="ECO:0007669"/>
    <property type="project" value="UniProtKB-ARBA"/>
</dbReference>
<protein>
    <recommendedName>
        <fullName evidence="14">Ion transport domain-containing protein</fullName>
    </recommendedName>
</protein>
<dbReference type="PANTHER" id="PTHR47143:SF1">
    <property type="entry name" value="ION_TRANS DOMAIN-CONTAINING PROTEIN"/>
    <property type="match status" value="1"/>
</dbReference>
<keyword evidence="7 12" id="KW-0040">ANK repeat</keyword>
<dbReference type="PANTHER" id="PTHR47143">
    <property type="entry name" value="TRANSIENT RECEPTOR POTENTIAL CATION CHANNEL PROTEIN PAINLESS"/>
    <property type="match status" value="1"/>
</dbReference>
<name>B0W7F7_CULQU</name>
<dbReference type="SUPFAM" id="SSF48403">
    <property type="entry name" value="Ankyrin repeat"/>
    <property type="match status" value="1"/>
</dbReference>
<dbReference type="InterPro" id="IPR002110">
    <property type="entry name" value="Ankyrin_rpt"/>
</dbReference>
<dbReference type="Gene3D" id="1.25.40.20">
    <property type="entry name" value="Ankyrin repeat-containing domain"/>
    <property type="match status" value="2"/>
</dbReference>
<feature type="repeat" description="ANK" evidence="12">
    <location>
        <begin position="395"/>
        <end position="428"/>
    </location>
</feature>
<dbReference type="SMART" id="SM00248">
    <property type="entry name" value="ANK"/>
    <property type="match status" value="5"/>
</dbReference>
<dbReference type="Pfam" id="PF12796">
    <property type="entry name" value="Ank_2"/>
    <property type="match status" value="1"/>
</dbReference>
<dbReference type="VEuPathDB" id="VectorBase:CQUJHB014664"/>
<dbReference type="Proteomes" id="UP000002320">
    <property type="component" value="Unassembled WGS sequence"/>
</dbReference>
<dbReference type="InParanoid" id="B0W7F7"/>
<dbReference type="EnsemblMetazoa" id="CPIJ002572-RA">
    <property type="protein sequence ID" value="CPIJ002572-PA"/>
    <property type="gene ID" value="CPIJ002572"/>
</dbReference>
<accession>B0W7F7</accession>
<dbReference type="Pfam" id="PF00520">
    <property type="entry name" value="Ion_trans"/>
    <property type="match status" value="1"/>
</dbReference>
<dbReference type="STRING" id="7176.B0W7F7"/>
<proteinExistence type="predicted"/>
<keyword evidence="11" id="KW-0407">Ion channel</keyword>
<dbReference type="Pfam" id="PF00023">
    <property type="entry name" value="Ank"/>
    <property type="match status" value="1"/>
</dbReference>
<evidence type="ECO:0000256" key="6">
    <source>
        <dbReference type="ARBA" id="ARBA00022989"/>
    </source>
</evidence>
<evidence type="ECO:0000313" key="17">
    <source>
        <dbReference type="Proteomes" id="UP000002320"/>
    </source>
</evidence>
<evidence type="ECO:0000313" key="15">
    <source>
        <dbReference type="EMBL" id="EDS37992.1"/>
    </source>
</evidence>
<evidence type="ECO:0000256" key="8">
    <source>
        <dbReference type="ARBA" id="ARBA00023065"/>
    </source>
</evidence>
<dbReference type="InterPro" id="IPR052076">
    <property type="entry name" value="TRP_cation_channel"/>
</dbReference>
<gene>
    <name evidence="16" type="primary">6034307</name>
    <name evidence="15" type="ORF">CpipJ_CPIJ002572</name>
</gene>
<feature type="transmembrane region" description="Helical" evidence="13">
    <location>
        <begin position="668"/>
        <end position="693"/>
    </location>
</feature>
<dbReference type="PROSITE" id="PS50088">
    <property type="entry name" value="ANK_REPEAT"/>
    <property type="match status" value="1"/>
</dbReference>
<dbReference type="InterPro" id="IPR036770">
    <property type="entry name" value="Ankyrin_rpt-contain_sf"/>
</dbReference>
<evidence type="ECO:0000256" key="9">
    <source>
        <dbReference type="ARBA" id="ARBA00023136"/>
    </source>
</evidence>
<dbReference type="GO" id="GO:0005216">
    <property type="term" value="F:monoatomic ion channel activity"/>
    <property type="evidence" value="ECO:0007669"/>
    <property type="project" value="InterPro"/>
</dbReference>
<reference evidence="16" key="2">
    <citation type="submission" date="2021-02" db="UniProtKB">
        <authorList>
            <consortium name="EnsemblMetazoa"/>
        </authorList>
    </citation>
    <scope>IDENTIFICATION</scope>
    <source>
        <strain evidence="16">JHB</strain>
    </source>
</reference>
<dbReference type="VEuPathDB" id="VectorBase:CPIJ002572"/>
<organism>
    <name type="scientific">Culex quinquefasciatus</name>
    <name type="common">Southern house mosquito</name>
    <name type="synonym">Culex pungens</name>
    <dbReference type="NCBI Taxonomy" id="7176"/>
    <lineage>
        <taxon>Eukaryota</taxon>
        <taxon>Metazoa</taxon>
        <taxon>Ecdysozoa</taxon>
        <taxon>Arthropoda</taxon>
        <taxon>Hexapoda</taxon>
        <taxon>Insecta</taxon>
        <taxon>Pterygota</taxon>
        <taxon>Neoptera</taxon>
        <taxon>Endopterygota</taxon>
        <taxon>Diptera</taxon>
        <taxon>Nematocera</taxon>
        <taxon>Culicoidea</taxon>
        <taxon>Culicidae</taxon>
        <taxon>Culicinae</taxon>
        <taxon>Culicini</taxon>
        <taxon>Culex</taxon>
        <taxon>Culex</taxon>
    </lineage>
</organism>
<keyword evidence="9 13" id="KW-0472">Membrane</keyword>
<keyword evidence="5" id="KW-0677">Repeat</keyword>
<dbReference type="AlphaFoldDB" id="B0W7F7"/>
<evidence type="ECO:0000256" key="12">
    <source>
        <dbReference type="PROSITE-ProRule" id="PRU00023"/>
    </source>
</evidence>
<feature type="transmembrane region" description="Helical" evidence="13">
    <location>
        <begin position="745"/>
        <end position="767"/>
    </location>
</feature>
<reference evidence="15" key="1">
    <citation type="submission" date="2007-03" db="EMBL/GenBank/DDBJ databases">
        <title>Annotation of Culex pipiens quinquefasciatus.</title>
        <authorList>
            <consortium name="The Broad Institute Genome Sequencing Platform"/>
            <person name="Atkinson P.W."/>
            <person name="Hemingway J."/>
            <person name="Christensen B.M."/>
            <person name="Higgs S."/>
            <person name="Kodira C."/>
            <person name="Hannick L."/>
            <person name="Megy K."/>
            <person name="O'Leary S."/>
            <person name="Pearson M."/>
            <person name="Haas B.J."/>
            <person name="Mauceli E."/>
            <person name="Wortman J.R."/>
            <person name="Lee N.H."/>
            <person name="Guigo R."/>
            <person name="Stanke M."/>
            <person name="Alvarado L."/>
            <person name="Amedeo P."/>
            <person name="Antoine C.H."/>
            <person name="Arensburger P."/>
            <person name="Bidwell S.L."/>
            <person name="Crawford M."/>
            <person name="Camaro F."/>
            <person name="Devon K."/>
            <person name="Engels R."/>
            <person name="Hammond M."/>
            <person name="Howarth C."/>
            <person name="Koehrsen M."/>
            <person name="Lawson D."/>
            <person name="Montgomery P."/>
            <person name="Nene V."/>
            <person name="Nusbaum C."/>
            <person name="Puiu D."/>
            <person name="Romero-Severson J."/>
            <person name="Severson D.W."/>
            <person name="Shumway M."/>
            <person name="Sisk P."/>
            <person name="Stolte C."/>
            <person name="Zeng Q."/>
            <person name="Eisenstadt E."/>
            <person name="Fraser-Liggett C."/>
            <person name="Strausberg R."/>
            <person name="Galagan J."/>
            <person name="Birren B."/>
            <person name="Collins F.H."/>
        </authorList>
    </citation>
    <scope>NUCLEOTIDE SEQUENCE [LARGE SCALE GENOMIC DNA]</scope>
    <source>
        <strain evidence="15">JHB</strain>
    </source>
</reference>
<dbReference type="KEGG" id="cqu:CpipJ_CPIJ002572"/>
<keyword evidence="4 13" id="KW-0812">Transmembrane</keyword>
<evidence type="ECO:0000256" key="4">
    <source>
        <dbReference type="ARBA" id="ARBA00022692"/>
    </source>
</evidence>
<feature type="domain" description="Ion transport" evidence="14">
    <location>
        <begin position="551"/>
        <end position="778"/>
    </location>
</feature>
<evidence type="ECO:0000313" key="16">
    <source>
        <dbReference type="EnsemblMetazoa" id="CPIJ002572-PA"/>
    </source>
</evidence>
<keyword evidence="6 13" id="KW-1133">Transmembrane helix</keyword>
<sequence length="906" mass="103924">MNKQDIEFGGGGMLEKNDLEKWLHQQLDEILNEPSINDGVPKLESLVKHPKLISLGELIEEIQQWDSETGIPKRISSQICAIFETQLIRMLENISHYRKYLECWLPKFEAFNERIGPDQDTPLHYAVKQHNREFIDWLLNHDSIDPNIRNVQSKTPLFLLCEDFRAGIDVRDCILLVLDKGANFNIYSGCPSLAFEFLMDDQSEENLKFLEECTRRHPYGAIAIGKTNEELKKRCVGFYREQHVKVNVTVELLEVFLGFKEHDRFIKELALLKVNEGNVRNLIKVLLHTAVELGLEECVRKIVQIGKAQIFQFNNDSMVYRFELKGLLKKACIRGNANILKLLLDNIRDSSLVNEDPLLVDTLSKAQGDKRDSMLICAEILIKSGKVSYTLKDSLGNTALHMAAKYGFKEIAVRLLQLKNNFLGVRNRDNLTPLDYAGCEFWKYCFDMCMRRVQFASNPNDDEIWFNYNCFVPHDFADSFASTCCSLSKCWPLFQEASVSNVIGTPKQSIMTEVDPLKVISKSKQLQSLLLHPFIQTFIQIKWKGMNKWCYLNLMVTLLTFCSYSWYSWNACNVSHSLLIPTSLTLVGISYMIIRELLQIDILRFKYITSLENWLDILTIIGTFLSLAKGCNPILSSLIVIAFVRQLTILIGSLPFKIATYMHMFNTITYNFLLSFLLFIPWLSAFTYCFYLSHSVRSKNITSPTEANNDSFNTFGTFTDAALKTLVMTTGEFDASNLDLNDGKMILLVLFIFFVPFVFLNLINGLAVSDITEIRKEAELIGIRKKVMILYRNGRGCRNAFSFVKLFSPGSFLSKHHCEIKVKPKEIRKIMVLPKNQTKTTKNQQYGSIPSNWEVLPIFPKCCRSQKAVSNGIFLNCRIKIPLYYTLDKHLLDEVLKIVDLGNADS</sequence>
<dbReference type="HOGENOM" id="CLU_010276_0_0_1"/>
<evidence type="ECO:0000256" key="13">
    <source>
        <dbReference type="SAM" id="Phobius"/>
    </source>
</evidence>